<evidence type="ECO:0000256" key="2">
    <source>
        <dbReference type="ARBA" id="ARBA00023043"/>
    </source>
</evidence>
<dbReference type="PRINTS" id="PR01415">
    <property type="entry name" value="ANKYRIN"/>
</dbReference>
<feature type="repeat" description="ANK" evidence="3">
    <location>
        <begin position="228"/>
        <end position="260"/>
    </location>
</feature>
<dbReference type="PROSITE" id="PS50297">
    <property type="entry name" value="ANK_REP_REGION"/>
    <property type="match status" value="5"/>
</dbReference>
<reference evidence="4" key="1">
    <citation type="submission" date="2021-02" db="EMBL/GenBank/DDBJ databases">
        <authorList>
            <person name="Dougan E. K."/>
            <person name="Rhodes N."/>
            <person name="Thang M."/>
            <person name="Chan C."/>
        </authorList>
    </citation>
    <scope>NUCLEOTIDE SEQUENCE</scope>
</reference>
<keyword evidence="1" id="KW-0677">Repeat</keyword>
<dbReference type="OrthoDB" id="194358at2759"/>
<feature type="repeat" description="ANK" evidence="3">
    <location>
        <begin position="299"/>
        <end position="331"/>
    </location>
</feature>
<dbReference type="Pfam" id="PF00023">
    <property type="entry name" value="Ank"/>
    <property type="match status" value="2"/>
</dbReference>
<name>A0A812K836_9DINO</name>
<feature type="repeat" description="ANK" evidence="3">
    <location>
        <begin position="261"/>
        <end position="293"/>
    </location>
</feature>
<feature type="repeat" description="ANK" evidence="3">
    <location>
        <begin position="364"/>
        <end position="396"/>
    </location>
</feature>
<keyword evidence="5" id="KW-1185">Reference proteome</keyword>
<dbReference type="Pfam" id="PF12796">
    <property type="entry name" value="Ank_2"/>
    <property type="match status" value="2"/>
</dbReference>
<keyword evidence="2 3" id="KW-0040">ANK repeat</keyword>
<dbReference type="PANTHER" id="PTHR24201:SF16">
    <property type="entry name" value="ANKYRIN-1-LIKE-RELATED"/>
    <property type="match status" value="1"/>
</dbReference>
<sequence>VLAMRRCSLRLVFGDMEPITETVQHTVRLVSLVPPPGGFFAAAAGAELRSIGGVEPSYRTTTGALLFAPPSAAGSVMAGLGEDHPFRGDRQNSIFLRLVFGASVFGGVSAASPGGAGAAAASPGFEVQLPPGYACTKAARKRMLRVYWASGKLALALEPEEFARLDSGSACFVMVLSWARLQLVILPFSHATDLQITELRRAVERDQLPEVEAILQRPQDADLSVARDWTTALHVAAEHGFVAAARLLQEACADVDRPDIVGSTPLLVAAKNGHLSMARWLLEARADLNAKCFPGGRSFGPTPLFMAALTGRLEVARLLLDARADKEKSEAHSTPLFVASQQGHLELVQLLLEANANKDSTNEEGATPLLKAAERGHADVARLLLEAGASKDKADYSGSTPLFVSCVADRLEVVRLLLAFGVDKDAENKYGDTPFSIACRCGHMKVADLLRESGAHQSNQSVSK</sequence>
<evidence type="ECO:0000256" key="1">
    <source>
        <dbReference type="ARBA" id="ARBA00022737"/>
    </source>
</evidence>
<dbReference type="InterPro" id="IPR036770">
    <property type="entry name" value="Ankyrin_rpt-contain_sf"/>
</dbReference>
<feature type="non-terminal residue" evidence="4">
    <location>
        <position position="1"/>
    </location>
</feature>
<accession>A0A812K836</accession>
<dbReference type="SUPFAM" id="SSF48403">
    <property type="entry name" value="Ankyrin repeat"/>
    <property type="match status" value="1"/>
</dbReference>
<dbReference type="EMBL" id="CAJNJA010007400">
    <property type="protein sequence ID" value="CAE7224074.1"/>
    <property type="molecule type" value="Genomic_DNA"/>
</dbReference>
<proteinExistence type="predicted"/>
<dbReference type="PROSITE" id="PS50088">
    <property type="entry name" value="ANK_REPEAT"/>
    <property type="match status" value="7"/>
</dbReference>
<dbReference type="GO" id="GO:0005634">
    <property type="term" value="C:nucleus"/>
    <property type="evidence" value="ECO:0007669"/>
    <property type="project" value="TreeGrafter"/>
</dbReference>
<dbReference type="Proteomes" id="UP000601435">
    <property type="component" value="Unassembled WGS sequence"/>
</dbReference>
<dbReference type="PANTHER" id="PTHR24201">
    <property type="entry name" value="ANK_REP_REGION DOMAIN-CONTAINING PROTEIN"/>
    <property type="match status" value="1"/>
</dbReference>
<feature type="repeat" description="ANK" evidence="3">
    <location>
        <begin position="430"/>
        <end position="462"/>
    </location>
</feature>
<feature type="repeat" description="ANK" evidence="3">
    <location>
        <begin position="331"/>
        <end position="363"/>
    </location>
</feature>
<dbReference type="AlphaFoldDB" id="A0A812K836"/>
<feature type="repeat" description="ANK" evidence="3">
    <location>
        <begin position="397"/>
        <end position="429"/>
    </location>
</feature>
<evidence type="ECO:0000313" key="4">
    <source>
        <dbReference type="EMBL" id="CAE7224074.1"/>
    </source>
</evidence>
<dbReference type="InterPro" id="IPR002110">
    <property type="entry name" value="Ankyrin_rpt"/>
</dbReference>
<evidence type="ECO:0000313" key="5">
    <source>
        <dbReference type="Proteomes" id="UP000601435"/>
    </source>
</evidence>
<comment type="caution">
    <text evidence="4">The sequence shown here is derived from an EMBL/GenBank/DDBJ whole genome shotgun (WGS) entry which is preliminary data.</text>
</comment>
<gene>
    <name evidence="4" type="primary">Ank3</name>
    <name evidence="4" type="ORF">SNEC2469_LOCUS3041</name>
</gene>
<organism evidence="4 5">
    <name type="scientific">Symbiodinium necroappetens</name>
    <dbReference type="NCBI Taxonomy" id="1628268"/>
    <lineage>
        <taxon>Eukaryota</taxon>
        <taxon>Sar</taxon>
        <taxon>Alveolata</taxon>
        <taxon>Dinophyceae</taxon>
        <taxon>Suessiales</taxon>
        <taxon>Symbiodiniaceae</taxon>
        <taxon>Symbiodinium</taxon>
    </lineage>
</organism>
<evidence type="ECO:0000256" key="3">
    <source>
        <dbReference type="PROSITE-ProRule" id="PRU00023"/>
    </source>
</evidence>
<dbReference type="Gene3D" id="1.25.40.20">
    <property type="entry name" value="Ankyrin repeat-containing domain"/>
    <property type="match status" value="2"/>
</dbReference>
<dbReference type="InterPro" id="IPR050776">
    <property type="entry name" value="Ank_Repeat/CDKN_Inhibitor"/>
</dbReference>
<dbReference type="SMART" id="SM00248">
    <property type="entry name" value="ANK"/>
    <property type="match status" value="7"/>
</dbReference>
<protein>
    <submittedName>
        <fullName evidence="4">Ank3 protein</fullName>
    </submittedName>
</protein>